<dbReference type="InterPro" id="IPR000515">
    <property type="entry name" value="MetI-like"/>
</dbReference>
<dbReference type="KEGG" id="hor:Hore_17590"/>
<dbReference type="HOGENOM" id="CLU_355950_0_0_9"/>
<feature type="transmembrane region" description="Helical" evidence="6">
    <location>
        <begin position="724"/>
        <end position="743"/>
    </location>
</feature>
<evidence type="ECO:0000313" key="7">
    <source>
        <dbReference type="EMBL" id="ACL70508.1"/>
    </source>
</evidence>
<keyword evidence="2 6" id="KW-0812">Transmembrane</keyword>
<name>B8CYY9_HALOH</name>
<dbReference type="AlphaFoldDB" id="B8CYY9"/>
<feature type="coiled-coil region" evidence="5">
    <location>
        <begin position="379"/>
        <end position="439"/>
    </location>
</feature>
<dbReference type="GO" id="GO:0055085">
    <property type="term" value="P:transmembrane transport"/>
    <property type="evidence" value="ECO:0007669"/>
    <property type="project" value="InterPro"/>
</dbReference>
<gene>
    <name evidence="7" type="ordered locus">Hore_17590</name>
</gene>
<accession>B8CYY9</accession>
<comment type="subcellular location">
    <subcellularLocation>
        <location evidence="1">Membrane</location>
        <topology evidence="1">Multi-pass membrane protein</topology>
    </subcellularLocation>
</comment>
<evidence type="ECO:0000256" key="1">
    <source>
        <dbReference type="ARBA" id="ARBA00004141"/>
    </source>
</evidence>
<evidence type="ECO:0000256" key="5">
    <source>
        <dbReference type="SAM" id="Coils"/>
    </source>
</evidence>
<evidence type="ECO:0000256" key="3">
    <source>
        <dbReference type="ARBA" id="ARBA00022989"/>
    </source>
</evidence>
<dbReference type="eggNOG" id="COG1196">
    <property type="taxonomic scope" value="Bacteria"/>
</dbReference>
<sequence length="789" mass="88779">MGVEDMFILKTDFRKDLLVLFIITVLIGTILVLTGGYITKNYFSHMVSGVIGEYGEYDLLFILSGDKENIALEQIKKVVDSTLPGSVLKAGPRVAGSSNYLLKIPEEFKKEEVYSRIYTYFSDIPGIMSKNIITEPRLSIRGFRGETLPVIRPRIEKIEGIDFLYPIGNGIDVIVKSPELVPRVKEQINRILGEYKLLEIRYPLNQHPEDMEKKKKKIIGKIKDEIDGIKVYDVTGTVSSDRVSLLNSLKQMKDFLLSYATTVIISEVEDSSRYSVGGILTARNKDGEKILLKIINNKDNRITCLVQNGSLAADKSSLKVYYHNSENGITYIGQGRINNPRQDLAEALESLNEITPRLNSFLEQSEELITHSDRIGKDLKNINEGLARVEETSRKLNKTLDEWRKEGLTVFLYDLLAVLDDIERNIGDLENIKTELITTSNQLKEIAGLIEEKLVFVPRNNLYNELNDLKNLFLKLSTTLDQNYDLISRQIDGNNSMVASIDTWQDKIKSLLKVENTLNDNVNYDDIGEIASKIEESARVIDTANIENNLTSVRDLMVELKNGQIPVIMEQLTYIQNSLPEMEDKEIVETIELIDSYLAGQVIPGDQIQLLVSGNYKNQELREEVKGIVNNPSVSFFEMESGILQPNPRGELFRILSQVKAVISTIIALIFTLLVMMLDQTLIVSVIKLNGGRGYVYSFVVGGLTFSLICLLSRINFPYLNFNIEFLIGGVIGLIMALLSGMLNPVKKEEWEAGKALGFSPAGIMHEIIIPSGKPGLLYLLNLPKMIFK</sequence>
<proteinExistence type="predicted"/>
<feature type="transmembrane region" description="Helical" evidence="6">
    <location>
        <begin position="695"/>
        <end position="712"/>
    </location>
</feature>
<dbReference type="GO" id="GO:0016020">
    <property type="term" value="C:membrane"/>
    <property type="evidence" value="ECO:0007669"/>
    <property type="project" value="UniProtKB-SubCell"/>
</dbReference>
<keyword evidence="3 6" id="KW-1133">Transmembrane helix</keyword>
<evidence type="ECO:0000256" key="6">
    <source>
        <dbReference type="SAM" id="Phobius"/>
    </source>
</evidence>
<dbReference type="EMBL" id="CP001098">
    <property type="protein sequence ID" value="ACL70508.1"/>
    <property type="molecule type" value="Genomic_DNA"/>
</dbReference>
<evidence type="ECO:0000256" key="2">
    <source>
        <dbReference type="ARBA" id="ARBA00022692"/>
    </source>
</evidence>
<dbReference type="eggNOG" id="COG0765">
    <property type="taxonomic scope" value="Bacteria"/>
</dbReference>
<feature type="transmembrane region" description="Helical" evidence="6">
    <location>
        <begin position="661"/>
        <end position="683"/>
    </location>
</feature>
<evidence type="ECO:0000256" key="4">
    <source>
        <dbReference type="ARBA" id="ARBA00023136"/>
    </source>
</evidence>
<reference evidence="7 8" key="1">
    <citation type="journal article" date="2009" name="PLoS ONE">
        <title>Genome analysis of the anaerobic thermohalophilic bacterium Halothermothrix orenii.</title>
        <authorList>
            <person name="Mavromatis K."/>
            <person name="Ivanova N."/>
            <person name="Anderson I."/>
            <person name="Lykidis A."/>
            <person name="Hooper S.D."/>
            <person name="Sun H."/>
            <person name="Kunin V."/>
            <person name="Lapidus A."/>
            <person name="Hugenholtz P."/>
            <person name="Patel B."/>
            <person name="Kyrpides N.C."/>
        </authorList>
    </citation>
    <scope>NUCLEOTIDE SEQUENCE [LARGE SCALE GENOMIC DNA]</scope>
    <source>
        <strain evidence="8">H 168 / OCM 544 / DSM 9562</strain>
    </source>
</reference>
<dbReference type="Proteomes" id="UP000000719">
    <property type="component" value="Chromosome"/>
</dbReference>
<keyword evidence="4 6" id="KW-0472">Membrane</keyword>
<keyword evidence="8" id="KW-1185">Reference proteome</keyword>
<keyword evidence="5" id="KW-0175">Coiled coil</keyword>
<dbReference type="CDD" id="cd06261">
    <property type="entry name" value="TM_PBP2"/>
    <property type="match status" value="1"/>
</dbReference>
<organism evidence="7 8">
    <name type="scientific">Halothermothrix orenii (strain H 168 / OCM 544 / DSM 9562)</name>
    <dbReference type="NCBI Taxonomy" id="373903"/>
    <lineage>
        <taxon>Bacteria</taxon>
        <taxon>Bacillati</taxon>
        <taxon>Bacillota</taxon>
        <taxon>Clostridia</taxon>
        <taxon>Halanaerobiales</taxon>
        <taxon>Halothermotrichaceae</taxon>
        <taxon>Halothermothrix</taxon>
    </lineage>
</organism>
<protein>
    <submittedName>
        <fullName evidence="7">Uncharacterized protein</fullName>
    </submittedName>
</protein>
<evidence type="ECO:0000313" key="8">
    <source>
        <dbReference type="Proteomes" id="UP000000719"/>
    </source>
</evidence>
<feature type="transmembrane region" description="Helical" evidence="6">
    <location>
        <begin position="17"/>
        <end position="38"/>
    </location>
</feature>
<dbReference type="STRING" id="373903.Hore_17590"/>